<feature type="repeat" description="TPR" evidence="3">
    <location>
        <begin position="759"/>
        <end position="792"/>
    </location>
</feature>
<dbReference type="PROSITE" id="PS51257">
    <property type="entry name" value="PROKAR_LIPOPROTEIN"/>
    <property type="match status" value="1"/>
</dbReference>
<dbReference type="InterPro" id="IPR019734">
    <property type="entry name" value="TPR_rpt"/>
</dbReference>
<evidence type="ECO:0000313" key="4">
    <source>
        <dbReference type="EMBL" id="TDX21582.1"/>
    </source>
</evidence>
<dbReference type="InterPro" id="IPR011990">
    <property type="entry name" value="TPR-like_helical_dom_sf"/>
</dbReference>
<dbReference type="PROSITE" id="PS50005">
    <property type="entry name" value="TPR"/>
    <property type="match status" value="1"/>
</dbReference>
<reference evidence="4 5" key="1">
    <citation type="submission" date="2019-03" db="EMBL/GenBank/DDBJ databases">
        <title>Genomic Encyclopedia of Type Strains, Phase IV (KMG-IV): sequencing the most valuable type-strain genomes for metagenomic binning, comparative biology and taxonomic classification.</title>
        <authorList>
            <person name="Goeker M."/>
        </authorList>
    </citation>
    <scope>NUCLEOTIDE SEQUENCE [LARGE SCALE GENOMIC DNA]</scope>
    <source>
        <strain evidence="4 5">JA181</strain>
    </source>
</reference>
<dbReference type="Pfam" id="PF13432">
    <property type="entry name" value="TPR_16"/>
    <property type="match status" value="2"/>
</dbReference>
<dbReference type="EMBL" id="SOEB01000038">
    <property type="protein sequence ID" value="TDX21582.1"/>
    <property type="molecule type" value="Genomic_DNA"/>
</dbReference>
<dbReference type="Proteomes" id="UP000295484">
    <property type="component" value="Unassembled WGS sequence"/>
</dbReference>
<dbReference type="GO" id="GO:0042802">
    <property type="term" value="F:identical protein binding"/>
    <property type="evidence" value="ECO:0007669"/>
    <property type="project" value="InterPro"/>
</dbReference>
<dbReference type="SUPFAM" id="SSF48452">
    <property type="entry name" value="TPR-like"/>
    <property type="match status" value="3"/>
</dbReference>
<dbReference type="InterPro" id="IPR051012">
    <property type="entry name" value="CellSynth/LPSAsmb/PSIAsmb"/>
</dbReference>
<keyword evidence="2 3" id="KW-0802">TPR repeat</keyword>
<dbReference type="SMART" id="SM00028">
    <property type="entry name" value="TPR"/>
    <property type="match status" value="6"/>
</dbReference>
<sequence>MPAPLRLFATAFLLSTALTLSGCKSDEEKADEHYQNALTLIQQGDPDRAIVELRNIFRFDGSHKDGRRTLAELMRQRGNLQEAYSQYLRLAEQYPDDLETRIALMQIAFSVNNWDEMERHGSKAAELAPDRPEVKAFEIARAYRDAIRGSDDDARRAAAAKARTLLQDQPEDFMLRSTVIDSDLRDKDLNGALSGIDWLLAHGNTDMRTYQMRLGILAELGDMDAVETQLRELVAKFPDDKNSKAALLRFYLSQKKPDQAEAFLRELAAASALDDPGPTIDLIRFLSETGKSDEARAVIDKAIAERPDPAPFRMIGAGLDFEAGQREEAIATLESVLDGAEPSDQTRNVKVALARMLLATGNEVGARKRVEEVLAEDATNPEALKMQAAWQIQADDTDTAISGLRVVLDHQPEDAQAMTLMAEAYIRSGRPELANDYLAQAVDASKNAPAETLRYVRVLIGDGKLQLAEDLLIKALRLAPSNRDILISLGKLYLQMEDYPRAQHVADTLRRLGDDTSVQAANQIEVERVNRQSGTEDAMTLLEGIAGDAEASLASKIALVQAQIRTGDLDAALQRAKDLKAENPDNRALDVVLATAYAVHGDLDAAEEIYRTLLASDPAVPGVSLQLSNLQMRKGDAAGARQTIEEGLEATPADPRLLWAKASFLERDGDIGGAIKVYEDLYARNSSSLIVANNLASLLASYNDDQDSLDRAWTIARRFRDTDVPAMQDTYGWIAQRRGDSKEALPYLEAAAKALPNDPLVQYHLGKTYMALSQPEAALASFRKAVEIAGPGDQRSQIEEARQAILTLENGASAPAAEN</sequence>
<dbReference type="PANTHER" id="PTHR45586">
    <property type="entry name" value="TPR REPEAT-CONTAINING PROTEIN PA4667"/>
    <property type="match status" value="1"/>
</dbReference>
<dbReference type="Pfam" id="PF14559">
    <property type="entry name" value="TPR_19"/>
    <property type="match status" value="3"/>
</dbReference>
<evidence type="ECO:0000313" key="5">
    <source>
        <dbReference type="Proteomes" id="UP000295484"/>
    </source>
</evidence>
<evidence type="ECO:0000256" key="2">
    <source>
        <dbReference type="ARBA" id="ARBA00022803"/>
    </source>
</evidence>
<keyword evidence="1" id="KW-0677">Repeat</keyword>
<evidence type="ECO:0000256" key="3">
    <source>
        <dbReference type="PROSITE-ProRule" id="PRU00339"/>
    </source>
</evidence>
<evidence type="ECO:0000256" key="1">
    <source>
        <dbReference type="ARBA" id="ARBA00022737"/>
    </source>
</evidence>
<gene>
    <name evidence="4" type="ORF">EV657_1385</name>
</gene>
<dbReference type="AlphaFoldDB" id="A0A4R8F8Q8"/>
<organism evidence="4 5">
    <name type="scientific">Rhodovulum visakhapatnamense</name>
    <dbReference type="NCBI Taxonomy" id="364297"/>
    <lineage>
        <taxon>Bacteria</taxon>
        <taxon>Pseudomonadati</taxon>
        <taxon>Pseudomonadota</taxon>
        <taxon>Alphaproteobacteria</taxon>
        <taxon>Rhodobacterales</taxon>
        <taxon>Paracoccaceae</taxon>
        <taxon>Rhodovulum</taxon>
    </lineage>
</organism>
<dbReference type="PANTHER" id="PTHR45586:SF1">
    <property type="entry name" value="LIPOPOLYSACCHARIDE ASSEMBLY PROTEIN B"/>
    <property type="match status" value="1"/>
</dbReference>
<proteinExistence type="predicted"/>
<accession>A0A4R8F8Q8</accession>
<dbReference type="RefSeq" id="WP_134079542.1">
    <property type="nucleotide sequence ID" value="NZ_SOEB01000038.1"/>
</dbReference>
<name>A0A4R8F8Q8_9RHOB</name>
<dbReference type="Pfam" id="PF07721">
    <property type="entry name" value="TPR_4"/>
    <property type="match status" value="1"/>
</dbReference>
<protein>
    <submittedName>
        <fullName evidence="4">Tetratricopeptide repeat protein</fullName>
    </submittedName>
</protein>
<comment type="caution">
    <text evidence="4">The sequence shown here is derived from an EMBL/GenBank/DDBJ whole genome shotgun (WGS) entry which is preliminary data.</text>
</comment>
<dbReference type="Gene3D" id="1.25.40.10">
    <property type="entry name" value="Tetratricopeptide repeat domain"/>
    <property type="match status" value="4"/>
</dbReference>
<dbReference type="InterPro" id="IPR011717">
    <property type="entry name" value="TPR-4"/>
</dbReference>